<evidence type="ECO:0000313" key="2">
    <source>
        <dbReference type="Proteomes" id="UP001634394"/>
    </source>
</evidence>
<evidence type="ECO:0000313" key="1">
    <source>
        <dbReference type="EMBL" id="KAL3886773.1"/>
    </source>
</evidence>
<dbReference type="AlphaFoldDB" id="A0ABD3XMW3"/>
<gene>
    <name evidence="1" type="ORF">ACJMK2_026746</name>
</gene>
<comment type="caution">
    <text evidence="1">The sequence shown here is derived from an EMBL/GenBank/DDBJ whole genome shotgun (WGS) entry which is preliminary data.</text>
</comment>
<name>A0ABD3XMW3_SINWO</name>
<organism evidence="1 2">
    <name type="scientific">Sinanodonta woodiana</name>
    <name type="common">Chinese pond mussel</name>
    <name type="synonym">Anodonta woodiana</name>
    <dbReference type="NCBI Taxonomy" id="1069815"/>
    <lineage>
        <taxon>Eukaryota</taxon>
        <taxon>Metazoa</taxon>
        <taxon>Spiralia</taxon>
        <taxon>Lophotrochozoa</taxon>
        <taxon>Mollusca</taxon>
        <taxon>Bivalvia</taxon>
        <taxon>Autobranchia</taxon>
        <taxon>Heteroconchia</taxon>
        <taxon>Palaeoheterodonta</taxon>
        <taxon>Unionida</taxon>
        <taxon>Unionoidea</taxon>
        <taxon>Unionidae</taxon>
        <taxon>Unioninae</taxon>
        <taxon>Sinanodonta</taxon>
    </lineage>
</organism>
<accession>A0ABD3XMW3</accession>
<sequence>MTVYLIAVKMPKVNLRLQGSCCGCPGLCHQSANQSTLSQCSRHTQSGYISNKVEYIKKQFRRQRITHGILQQYPANNHCQRRKRRGNQEINSAVVDKAGVRRIFARINSKRAIPCDFAVDFAETYHDRAYSRWNQLRHIQNVDSGSDISMKNISLYQIVLSDVLKHSDWL</sequence>
<keyword evidence="2" id="KW-1185">Reference proteome</keyword>
<reference evidence="1 2" key="1">
    <citation type="submission" date="2024-11" db="EMBL/GenBank/DDBJ databases">
        <title>Chromosome-level genome assembly of the freshwater bivalve Anodonta woodiana.</title>
        <authorList>
            <person name="Chen X."/>
        </authorList>
    </citation>
    <scope>NUCLEOTIDE SEQUENCE [LARGE SCALE GENOMIC DNA]</scope>
    <source>
        <strain evidence="1">MN2024</strain>
        <tissue evidence="1">Gills</tissue>
    </source>
</reference>
<dbReference type="Proteomes" id="UP001634394">
    <property type="component" value="Unassembled WGS sequence"/>
</dbReference>
<proteinExistence type="predicted"/>
<protein>
    <submittedName>
        <fullName evidence="1">Uncharacterized protein</fullName>
    </submittedName>
</protein>
<dbReference type="EMBL" id="JBJQND010000002">
    <property type="protein sequence ID" value="KAL3886773.1"/>
    <property type="molecule type" value="Genomic_DNA"/>
</dbReference>